<proteinExistence type="predicted"/>
<protein>
    <submittedName>
        <fullName evidence="1">Putative ovule protein</fullName>
    </submittedName>
</protein>
<sequence length="72" mass="8172">MLDFAFSTGRGVKVPNHVCSTSGGNFQEVWLEYHCNLKISPNQNVLLLVEPNLRTCRLAVLIFYKCIKNKDS</sequence>
<dbReference type="AlphaFoldDB" id="A0A0V0GVR0"/>
<accession>A0A0V0GVR0</accession>
<evidence type="ECO:0000313" key="1">
    <source>
        <dbReference type="EMBL" id="JAP11849.1"/>
    </source>
</evidence>
<reference evidence="1" key="1">
    <citation type="submission" date="2015-12" db="EMBL/GenBank/DDBJ databases">
        <title>Gene expression during late stages of embryo sac development: a critical building block for successful pollen-pistil interactions.</title>
        <authorList>
            <person name="Liu Y."/>
            <person name="Joly V."/>
            <person name="Sabar M."/>
            <person name="Matton D.P."/>
        </authorList>
    </citation>
    <scope>NUCLEOTIDE SEQUENCE</scope>
</reference>
<dbReference type="EMBL" id="GEDG01030581">
    <property type="protein sequence ID" value="JAP11849.1"/>
    <property type="molecule type" value="Transcribed_RNA"/>
</dbReference>
<organism evidence="1">
    <name type="scientific">Solanum chacoense</name>
    <name type="common">Chaco potato</name>
    <dbReference type="NCBI Taxonomy" id="4108"/>
    <lineage>
        <taxon>Eukaryota</taxon>
        <taxon>Viridiplantae</taxon>
        <taxon>Streptophyta</taxon>
        <taxon>Embryophyta</taxon>
        <taxon>Tracheophyta</taxon>
        <taxon>Spermatophyta</taxon>
        <taxon>Magnoliopsida</taxon>
        <taxon>eudicotyledons</taxon>
        <taxon>Gunneridae</taxon>
        <taxon>Pentapetalae</taxon>
        <taxon>asterids</taxon>
        <taxon>lamiids</taxon>
        <taxon>Solanales</taxon>
        <taxon>Solanaceae</taxon>
        <taxon>Solanoideae</taxon>
        <taxon>Solaneae</taxon>
        <taxon>Solanum</taxon>
    </lineage>
</organism>
<name>A0A0V0GVR0_SOLCH</name>